<feature type="region of interest" description="Disordered" evidence="1">
    <location>
        <begin position="31"/>
        <end position="51"/>
    </location>
</feature>
<keyword evidence="2" id="KW-0812">Transmembrane</keyword>
<feature type="transmembrane region" description="Helical" evidence="2">
    <location>
        <begin position="103"/>
        <end position="122"/>
    </location>
</feature>
<dbReference type="Proteomes" id="UP000075635">
    <property type="component" value="Unassembled WGS sequence"/>
</dbReference>
<dbReference type="AlphaFoldDB" id="A0A150QX62"/>
<organism evidence="4 5">
    <name type="scientific">Sorangium cellulosum</name>
    <name type="common">Polyangium cellulosum</name>
    <dbReference type="NCBI Taxonomy" id="56"/>
    <lineage>
        <taxon>Bacteria</taxon>
        <taxon>Pseudomonadati</taxon>
        <taxon>Myxococcota</taxon>
        <taxon>Polyangia</taxon>
        <taxon>Polyangiales</taxon>
        <taxon>Polyangiaceae</taxon>
        <taxon>Sorangium</taxon>
    </lineage>
</organism>
<feature type="transmembrane region" description="Helical" evidence="2">
    <location>
        <begin position="75"/>
        <end position="94"/>
    </location>
</feature>
<comment type="caution">
    <text evidence="4">The sequence shown here is derived from an EMBL/GenBank/DDBJ whole genome shotgun (WGS) entry which is preliminary data.</text>
</comment>
<dbReference type="EMBL" id="JEMB01003469">
    <property type="protein sequence ID" value="KYF72168.1"/>
    <property type="molecule type" value="Genomic_DNA"/>
</dbReference>
<protein>
    <recommendedName>
        <fullName evidence="6">Secreted protein</fullName>
    </recommendedName>
</protein>
<evidence type="ECO:0000313" key="5">
    <source>
        <dbReference type="Proteomes" id="UP000075635"/>
    </source>
</evidence>
<evidence type="ECO:0000256" key="2">
    <source>
        <dbReference type="SAM" id="Phobius"/>
    </source>
</evidence>
<feature type="transmembrane region" description="Helical" evidence="2">
    <location>
        <begin position="128"/>
        <end position="147"/>
    </location>
</feature>
<proteinExistence type="predicted"/>
<keyword evidence="3" id="KW-0732">Signal</keyword>
<sequence>MGWSSWSTRHARRALMVGAAVARLSLPGSAAAQEARAPGSGEDQSREDVAQRRERAALLATHYHDAVRLHSMGKGLPMIVSGIGGVGLALSLAGEGIDAPTRIAFTASFATMLGGGLGALAVPETYRLNTLATAGMLSQGSLWLGFALLDSEAIPRMTFVSLSAGSYAAGLLSGLNLALSEYTPVSRLRADHALVATPGWRARLSGAQLAGIERDLLGTEPAIPRWAIFLPVALGGVAAAAPVLDPELPAEKRVMSALFGLLNSTWSLAAMFEPEHPVQAYQRDLRRAGLRVEPSGPDGTAGLTVSGKF</sequence>
<feature type="transmembrane region" description="Helical" evidence="2">
    <location>
        <begin position="159"/>
        <end position="179"/>
    </location>
</feature>
<keyword evidence="2" id="KW-1133">Transmembrane helix</keyword>
<evidence type="ECO:0000256" key="1">
    <source>
        <dbReference type="SAM" id="MobiDB-lite"/>
    </source>
</evidence>
<feature type="chain" id="PRO_5007567216" description="Secreted protein" evidence="3">
    <location>
        <begin position="33"/>
        <end position="309"/>
    </location>
</feature>
<evidence type="ECO:0008006" key="6">
    <source>
        <dbReference type="Google" id="ProtNLM"/>
    </source>
</evidence>
<feature type="signal peptide" evidence="3">
    <location>
        <begin position="1"/>
        <end position="32"/>
    </location>
</feature>
<evidence type="ECO:0000313" key="4">
    <source>
        <dbReference type="EMBL" id="KYF72168.1"/>
    </source>
</evidence>
<name>A0A150QX62_SORCE</name>
<keyword evidence="2" id="KW-0472">Membrane</keyword>
<gene>
    <name evidence="4" type="ORF">BE17_01660</name>
</gene>
<evidence type="ECO:0000256" key="3">
    <source>
        <dbReference type="SAM" id="SignalP"/>
    </source>
</evidence>
<accession>A0A150QX62</accession>
<reference evidence="4 5" key="1">
    <citation type="submission" date="2014-02" db="EMBL/GenBank/DDBJ databases">
        <title>The small core and large imbalanced accessory genome model reveals a collaborative survival strategy of Sorangium cellulosum strains in nature.</title>
        <authorList>
            <person name="Han K."/>
            <person name="Peng R."/>
            <person name="Blom J."/>
            <person name="Li Y.-Z."/>
        </authorList>
    </citation>
    <scope>NUCLEOTIDE SEQUENCE [LARGE SCALE GENOMIC DNA]</scope>
    <source>
        <strain evidence="4 5">So0011-07</strain>
    </source>
</reference>